<sequence>MLNLIWDPKITFGELASSNAASWQKLAEDPPSDPNVSWQTWRKNVLRAIEFLSSPELEAMPVKVVVEVQLLMIKYYEGRKRMHLLYKVIRAENPSSLYLDFHANEKISVSYSNWQLEAAE</sequence>
<protein>
    <submittedName>
        <fullName evidence="1">Uncharacterized protein</fullName>
    </submittedName>
</protein>
<name>A0A7S2H3J8_9STRA</name>
<dbReference type="AlphaFoldDB" id="A0A7S2H3J8"/>
<gene>
    <name evidence="1" type="ORF">DSPE1174_LOCUS29556</name>
</gene>
<organism evidence="1">
    <name type="scientific">Octactis speculum</name>
    <dbReference type="NCBI Taxonomy" id="3111310"/>
    <lineage>
        <taxon>Eukaryota</taxon>
        <taxon>Sar</taxon>
        <taxon>Stramenopiles</taxon>
        <taxon>Ochrophyta</taxon>
        <taxon>Dictyochophyceae</taxon>
        <taxon>Dictyochales</taxon>
        <taxon>Dictyochaceae</taxon>
        <taxon>Octactis</taxon>
    </lineage>
</organism>
<evidence type="ECO:0000313" key="1">
    <source>
        <dbReference type="EMBL" id="CAD9479463.1"/>
    </source>
</evidence>
<accession>A0A7S2H3J8</accession>
<dbReference type="EMBL" id="HBGS01056714">
    <property type="protein sequence ID" value="CAD9479463.1"/>
    <property type="molecule type" value="Transcribed_RNA"/>
</dbReference>
<reference evidence="1" key="1">
    <citation type="submission" date="2021-01" db="EMBL/GenBank/DDBJ databases">
        <authorList>
            <person name="Corre E."/>
            <person name="Pelletier E."/>
            <person name="Niang G."/>
            <person name="Scheremetjew M."/>
            <person name="Finn R."/>
            <person name="Kale V."/>
            <person name="Holt S."/>
            <person name="Cochrane G."/>
            <person name="Meng A."/>
            <person name="Brown T."/>
            <person name="Cohen L."/>
        </authorList>
    </citation>
    <scope>NUCLEOTIDE SEQUENCE</scope>
    <source>
        <strain evidence="1">CCMP1381</strain>
    </source>
</reference>
<proteinExistence type="predicted"/>